<dbReference type="GO" id="GO:0008146">
    <property type="term" value="F:sulfotransferase activity"/>
    <property type="evidence" value="ECO:0007669"/>
    <property type="project" value="InterPro"/>
</dbReference>
<dbReference type="Pfam" id="PF00685">
    <property type="entry name" value="Sulfotransfer_1"/>
    <property type="match status" value="1"/>
</dbReference>
<dbReference type="Gene3D" id="3.40.50.300">
    <property type="entry name" value="P-loop containing nucleotide triphosphate hydrolases"/>
    <property type="match status" value="1"/>
</dbReference>
<dbReference type="SUPFAM" id="SSF52540">
    <property type="entry name" value="P-loop containing nucleoside triphosphate hydrolases"/>
    <property type="match status" value="1"/>
</dbReference>
<dbReference type="PANTHER" id="PTHR11783">
    <property type="entry name" value="SULFOTRANSFERASE SULT"/>
    <property type="match status" value="1"/>
</dbReference>
<comment type="similarity">
    <text evidence="1">Belongs to the sulfotransferase 1 family.</text>
</comment>
<organism evidence="4 5">
    <name type="scientific">Ignelater luminosus</name>
    <name type="common">Cucubano</name>
    <name type="synonym">Pyrophorus luminosus</name>
    <dbReference type="NCBI Taxonomy" id="2038154"/>
    <lineage>
        <taxon>Eukaryota</taxon>
        <taxon>Metazoa</taxon>
        <taxon>Ecdysozoa</taxon>
        <taxon>Arthropoda</taxon>
        <taxon>Hexapoda</taxon>
        <taxon>Insecta</taxon>
        <taxon>Pterygota</taxon>
        <taxon>Neoptera</taxon>
        <taxon>Endopterygota</taxon>
        <taxon>Coleoptera</taxon>
        <taxon>Polyphaga</taxon>
        <taxon>Elateriformia</taxon>
        <taxon>Elateroidea</taxon>
        <taxon>Elateridae</taxon>
        <taxon>Agrypninae</taxon>
        <taxon>Pyrophorini</taxon>
        <taxon>Ignelater</taxon>
    </lineage>
</organism>
<sequence length="337" mass="39733">MDYLNAEEVTDNDEIGRIIHKQILNEFCTGYILVGEERTCIPKYYLRFADEIKNFEVKDDDIWVTSYMKTGTTWTQEMVWLIANNLDFKGAEENLNNRFPFLEFSTICDLSRQYEIMKVPQSERTLNTIEKAAKVKSPRFIKTHLPYSLLPDQIKNGIKTPKIVYVWRNPKDTCVSFYHHGILLEKWKIDLETFAKLFMADKVLYGSYWKHIFGYWNLRDSPNVLIIRYEDMKANLPSVIKKVAKFLGKELTEEQIELLTKHLNFQSMRENKAVNKEGYVNQLKENNLSIKDGRFMRSGTVGKYKEELSAETIKKLDEWIKQNVSGTDFEKEYDFSL</sequence>
<dbReference type="InterPro" id="IPR000863">
    <property type="entry name" value="Sulfotransferase_dom"/>
</dbReference>
<dbReference type="AlphaFoldDB" id="A0A8K0CH64"/>
<dbReference type="OrthoDB" id="205623at2759"/>
<comment type="caution">
    <text evidence="4">The sequence shown here is derived from an EMBL/GenBank/DDBJ whole genome shotgun (WGS) entry which is preliminary data.</text>
</comment>
<keyword evidence="2" id="KW-0808">Transferase</keyword>
<gene>
    <name evidence="4" type="ORF">ILUMI_19984</name>
</gene>
<evidence type="ECO:0000313" key="4">
    <source>
        <dbReference type="EMBL" id="KAF2886189.1"/>
    </source>
</evidence>
<keyword evidence="5" id="KW-1185">Reference proteome</keyword>
<dbReference type="EMBL" id="VTPC01088437">
    <property type="protein sequence ID" value="KAF2886189.1"/>
    <property type="molecule type" value="Genomic_DNA"/>
</dbReference>
<evidence type="ECO:0000259" key="3">
    <source>
        <dbReference type="Pfam" id="PF00685"/>
    </source>
</evidence>
<dbReference type="Proteomes" id="UP000801492">
    <property type="component" value="Unassembled WGS sequence"/>
</dbReference>
<feature type="domain" description="Sulfotransferase" evidence="3">
    <location>
        <begin position="59"/>
        <end position="327"/>
    </location>
</feature>
<proteinExistence type="inferred from homology"/>
<reference evidence="4" key="1">
    <citation type="submission" date="2019-08" db="EMBL/GenBank/DDBJ databases">
        <title>The genome of the North American firefly Photinus pyralis.</title>
        <authorList>
            <consortium name="Photinus pyralis genome working group"/>
            <person name="Fallon T.R."/>
            <person name="Sander Lower S.E."/>
            <person name="Weng J.-K."/>
        </authorList>
    </citation>
    <scope>NUCLEOTIDE SEQUENCE</scope>
    <source>
        <strain evidence="4">TRF0915ILg1</strain>
        <tissue evidence="4">Whole body</tissue>
    </source>
</reference>
<name>A0A8K0CH64_IGNLU</name>
<accession>A0A8K0CH64</accession>
<evidence type="ECO:0000256" key="1">
    <source>
        <dbReference type="ARBA" id="ARBA00005771"/>
    </source>
</evidence>
<protein>
    <recommendedName>
        <fullName evidence="3">Sulfotransferase domain-containing protein</fullName>
    </recommendedName>
</protein>
<evidence type="ECO:0000256" key="2">
    <source>
        <dbReference type="ARBA" id="ARBA00022679"/>
    </source>
</evidence>
<dbReference type="InterPro" id="IPR027417">
    <property type="entry name" value="P-loop_NTPase"/>
</dbReference>
<evidence type="ECO:0000313" key="5">
    <source>
        <dbReference type="Proteomes" id="UP000801492"/>
    </source>
</evidence>